<comment type="subcellular location">
    <subcellularLocation>
        <location evidence="1">Golgi apparatus membrane</location>
        <topology evidence="1">Single-pass type II membrane protein</topology>
    </subcellularLocation>
</comment>
<evidence type="ECO:0000313" key="11">
    <source>
        <dbReference type="EnsemblMetazoa" id="XP_028518590.1"/>
    </source>
</evidence>
<evidence type="ECO:0000256" key="9">
    <source>
        <dbReference type="ARBA" id="ARBA00023180"/>
    </source>
</evidence>
<dbReference type="PANTHER" id="PTHR12129">
    <property type="entry name" value="HEPARAN SULFATE 2-O-SULFOTRANSFERASE"/>
    <property type="match status" value="1"/>
</dbReference>
<evidence type="ECO:0000256" key="10">
    <source>
        <dbReference type="SAM" id="Phobius"/>
    </source>
</evidence>
<evidence type="ECO:0000256" key="1">
    <source>
        <dbReference type="ARBA" id="ARBA00004323"/>
    </source>
</evidence>
<keyword evidence="6 10" id="KW-1133">Transmembrane helix</keyword>
<keyword evidence="12" id="KW-1185">Reference proteome</keyword>
<dbReference type="GO" id="GO:0000139">
    <property type="term" value="C:Golgi membrane"/>
    <property type="evidence" value="ECO:0007669"/>
    <property type="project" value="UniProtKB-SubCell"/>
</dbReference>
<evidence type="ECO:0000256" key="5">
    <source>
        <dbReference type="ARBA" id="ARBA00022968"/>
    </source>
</evidence>
<dbReference type="AlphaFoldDB" id="A0A913YSY5"/>
<dbReference type="GO" id="GO:0008146">
    <property type="term" value="F:sulfotransferase activity"/>
    <property type="evidence" value="ECO:0007669"/>
    <property type="project" value="InterPro"/>
</dbReference>
<protein>
    <submittedName>
        <fullName evidence="11">Uncharacterized protein</fullName>
    </submittedName>
</protein>
<dbReference type="OrthoDB" id="10019582at2759"/>
<dbReference type="PANTHER" id="PTHR12129:SF15">
    <property type="entry name" value="URONYL 2-SULFOTRANSFERASE"/>
    <property type="match status" value="1"/>
</dbReference>
<organism evidence="11 12">
    <name type="scientific">Exaiptasia diaphana</name>
    <name type="common">Tropical sea anemone</name>
    <name type="synonym">Aiptasia pulchella</name>
    <dbReference type="NCBI Taxonomy" id="2652724"/>
    <lineage>
        <taxon>Eukaryota</taxon>
        <taxon>Metazoa</taxon>
        <taxon>Cnidaria</taxon>
        <taxon>Anthozoa</taxon>
        <taxon>Hexacorallia</taxon>
        <taxon>Actiniaria</taxon>
        <taxon>Aiptasiidae</taxon>
        <taxon>Exaiptasia</taxon>
    </lineage>
</organism>
<dbReference type="OMA" id="HEGCERN"/>
<evidence type="ECO:0000256" key="3">
    <source>
        <dbReference type="ARBA" id="ARBA00022679"/>
    </source>
</evidence>
<evidence type="ECO:0000256" key="6">
    <source>
        <dbReference type="ARBA" id="ARBA00022989"/>
    </source>
</evidence>
<dbReference type="Proteomes" id="UP000887567">
    <property type="component" value="Unplaced"/>
</dbReference>
<keyword evidence="8 10" id="KW-0472">Membrane</keyword>
<accession>A0A913YSY5</accession>
<dbReference type="EnsemblMetazoa" id="XM_028662789.1">
    <property type="protein sequence ID" value="XP_028518590.1"/>
    <property type="gene ID" value="LOC114576336"/>
</dbReference>
<reference evidence="11" key="1">
    <citation type="submission" date="2022-11" db="UniProtKB">
        <authorList>
            <consortium name="EnsemblMetazoa"/>
        </authorList>
    </citation>
    <scope>IDENTIFICATION</scope>
</reference>
<proteinExistence type="inferred from homology"/>
<feature type="transmembrane region" description="Helical" evidence="10">
    <location>
        <begin position="12"/>
        <end position="30"/>
    </location>
</feature>
<keyword evidence="9" id="KW-0325">Glycoprotein</keyword>
<evidence type="ECO:0000256" key="2">
    <source>
        <dbReference type="ARBA" id="ARBA00010569"/>
    </source>
</evidence>
<comment type="similarity">
    <text evidence="2">Belongs to the sulfotransferase 3 family.</text>
</comment>
<name>A0A913YSY5_EXADI</name>
<keyword evidence="4 10" id="KW-0812">Transmembrane</keyword>
<keyword evidence="3" id="KW-0808">Transferase</keyword>
<dbReference type="GeneID" id="114576336"/>
<keyword evidence="5" id="KW-0735">Signal-anchor</keyword>
<sequence length="337" mass="40215">MLLQGILGLKYRFVVSILVGWAIVYVIIFYRELCRLDILKANNVFFTRVKSRHKKSVIISLDRTANCSALNPDILLYNRIFKTGSTSMRKWFTSFQHNRQFHLEFATTEQWYDHKKKHVFPGIIARHAKTMLSKAEVKRYIFMAHFYFRSRIKVPYQYIYINQVRDPVRRVISHFFYMHRSKNRPKRRLREMRRNGHLKETFEQCLKLQHEGCERNVMTRFFCGKHSYCKGGSTRALQRAKSNIVRHYASVGLLEHLDVYKQILHKRLPGFVPHNAMQYVFKVKVNPRYNSSEVSENTLNEIRKLNAADIKLYDFIQKRFWRQAKACGIYTNSTISV</sequence>
<evidence type="ECO:0000256" key="4">
    <source>
        <dbReference type="ARBA" id="ARBA00022692"/>
    </source>
</evidence>
<dbReference type="KEGG" id="epa:114576336"/>
<dbReference type="Pfam" id="PF03567">
    <property type="entry name" value="Sulfotransfer_2"/>
    <property type="match status" value="1"/>
</dbReference>
<dbReference type="InterPro" id="IPR027417">
    <property type="entry name" value="P-loop_NTPase"/>
</dbReference>
<evidence type="ECO:0000256" key="8">
    <source>
        <dbReference type="ARBA" id="ARBA00023136"/>
    </source>
</evidence>
<evidence type="ECO:0000313" key="12">
    <source>
        <dbReference type="Proteomes" id="UP000887567"/>
    </source>
</evidence>
<evidence type="ECO:0000256" key="7">
    <source>
        <dbReference type="ARBA" id="ARBA00023034"/>
    </source>
</evidence>
<dbReference type="Gene3D" id="3.40.50.300">
    <property type="entry name" value="P-loop containing nucleotide triphosphate hydrolases"/>
    <property type="match status" value="1"/>
</dbReference>
<dbReference type="InterPro" id="IPR005331">
    <property type="entry name" value="Sulfotransferase"/>
</dbReference>
<dbReference type="SUPFAM" id="SSF52540">
    <property type="entry name" value="P-loop containing nucleoside triphosphate hydrolases"/>
    <property type="match status" value="1"/>
</dbReference>
<dbReference type="RefSeq" id="XP_028518590.1">
    <property type="nucleotide sequence ID" value="XM_028662789.1"/>
</dbReference>
<dbReference type="InterPro" id="IPR007734">
    <property type="entry name" value="Heparan_SO4_2-O-STrfase"/>
</dbReference>
<keyword evidence="7" id="KW-0333">Golgi apparatus</keyword>